<dbReference type="InterPro" id="IPR026444">
    <property type="entry name" value="Secre_tail"/>
</dbReference>
<dbReference type="SUPFAM" id="SSF55486">
    <property type="entry name" value="Metalloproteases ('zincins'), catalytic domain"/>
    <property type="match status" value="1"/>
</dbReference>
<accession>A0A5C7FK04</accession>
<evidence type="ECO:0000313" key="3">
    <source>
        <dbReference type="EMBL" id="TXF90984.1"/>
    </source>
</evidence>
<dbReference type="PROSITE" id="PS50215">
    <property type="entry name" value="ADAM_MEPRO"/>
    <property type="match status" value="1"/>
</dbReference>
<dbReference type="OrthoDB" id="9792152at2"/>
<evidence type="ECO:0000259" key="2">
    <source>
        <dbReference type="PROSITE" id="PS50215"/>
    </source>
</evidence>
<dbReference type="Pfam" id="PF18962">
    <property type="entry name" value="Por_Secre_tail"/>
    <property type="match status" value="1"/>
</dbReference>
<dbReference type="Proteomes" id="UP000321907">
    <property type="component" value="Unassembled WGS sequence"/>
</dbReference>
<evidence type="ECO:0000313" key="4">
    <source>
        <dbReference type="Proteomes" id="UP000321907"/>
    </source>
</evidence>
<dbReference type="Gene3D" id="3.40.390.10">
    <property type="entry name" value="Collagenase (Catalytic Domain)"/>
    <property type="match status" value="1"/>
</dbReference>
<dbReference type="GO" id="GO:0004222">
    <property type="term" value="F:metalloendopeptidase activity"/>
    <property type="evidence" value="ECO:0007669"/>
    <property type="project" value="InterPro"/>
</dbReference>
<reference evidence="3 4" key="1">
    <citation type="submission" date="2019-08" db="EMBL/GenBank/DDBJ databases">
        <title>Lewinella sp. strain SSH13 Genome sequencing and assembly.</title>
        <authorList>
            <person name="Kim I."/>
        </authorList>
    </citation>
    <scope>NUCLEOTIDE SEQUENCE [LARGE SCALE GENOMIC DNA]</scope>
    <source>
        <strain evidence="3 4">SSH13</strain>
    </source>
</reference>
<comment type="caution">
    <text evidence="3">The sequence shown here is derived from an EMBL/GenBank/DDBJ whole genome shotgun (WGS) entry which is preliminary data.</text>
</comment>
<dbReference type="GO" id="GO:0006509">
    <property type="term" value="P:membrane protein ectodomain proteolysis"/>
    <property type="evidence" value="ECO:0007669"/>
    <property type="project" value="TreeGrafter"/>
</dbReference>
<organism evidence="3 4">
    <name type="scientific">Neolewinella aurantiaca</name>
    <dbReference type="NCBI Taxonomy" id="2602767"/>
    <lineage>
        <taxon>Bacteria</taxon>
        <taxon>Pseudomonadati</taxon>
        <taxon>Bacteroidota</taxon>
        <taxon>Saprospiria</taxon>
        <taxon>Saprospirales</taxon>
        <taxon>Lewinellaceae</taxon>
        <taxon>Neolewinella</taxon>
    </lineage>
</organism>
<dbReference type="Pfam" id="PF13688">
    <property type="entry name" value="Reprolysin_5"/>
    <property type="match status" value="1"/>
</dbReference>
<keyword evidence="4" id="KW-1185">Reference proteome</keyword>
<dbReference type="NCBIfam" id="TIGR04183">
    <property type="entry name" value="Por_Secre_tail"/>
    <property type="match status" value="1"/>
</dbReference>
<dbReference type="PANTHER" id="PTHR11905:SF159">
    <property type="entry name" value="ADAM METALLOPROTEASE"/>
    <property type="match status" value="1"/>
</dbReference>
<proteinExistence type="predicted"/>
<name>A0A5C7FK04_9BACT</name>
<dbReference type="EMBL" id="VOXD01000004">
    <property type="protein sequence ID" value="TXF90984.1"/>
    <property type="molecule type" value="Genomic_DNA"/>
</dbReference>
<protein>
    <submittedName>
        <fullName evidence="3">T9SS type A sorting domain-containing protein</fullName>
    </submittedName>
</protein>
<gene>
    <name evidence="3" type="ORF">FUA23_04060</name>
</gene>
<dbReference type="RefSeq" id="WP_147929442.1">
    <property type="nucleotide sequence ID" value="NZ_VOXD01000004.1"/>
</dbReference>
<feature type="region of interest" description="Disordered" evidence="1">
    <location>
        <begin position="430"/>
        <end position="462"/>
    </location>
</feature>
<dbReference type="InterPro" id="IPR024079">
    <property type="entry name" value="MetalloPept_cat_dom_sf"/>
</dbReference>
<dbReference type="PANTHER" id="PTHR11905">
    <property type="entry name" value="ADAM A DISINTEGRIN AND METALLOPROTEASE DOMAIN"/>
    <property type="match status" value="1"/>
</dbReference>
<evidence type="ECO:0000256" key="1">
    <source>
        <dbReference type="SAM" id="MobiDB-lite"/>
    </source>
</evidence>
<feature type="compositionally biased region" description="Acidic residues" evidence="1">
    <location>
        <begin position="438"/>
        <end position="456"/>
    </location>
</feature>
<dbReference type="InterPro" id="IPR001590">
    <property type="entry name" value="Peptidase_M12B"/>
</dbReference>
<dbReference type="AlphaFoldDB" id="A0A5C7FK04"/>
<sequence length="825" mass="89246">MKSILNLVIGTFLPILFFSVSHSLTAQKSTLFRTVTNKAATESLVGKELKNYGLLEVDAEDYSQLLAEAPVTWELELPAITGLSSGLRLELEQNDFLRHDFILRLASDNRVVANADLGLHYTGSVAGEPGSRVALSLLDGELTATISRADGSRLALGKIQNQVAKNPQTTYLLFPDAQLAEGQEFDCGTADSGQPYSAKELDYPADEKTDVGCVDVYFEIDYDIFFDKGGANAAAQHLAANFNEVASLYSEIGVNLHISEILVWDQISPYGGTSSSAMLTQFQSARTSFNGDLAQLVSYQASGGIAVLDGLCHPWTAARMSFSSIASNYAAVPVYSWSTMVIAHELGHLLGSQHTHACVWNGDNTAIDGCAGITEGFCGTPGIPAQGGTIMSYCHLRPQGINFNFGFGPQPTAVIANRVAAAQGCVQSVCSTPPGGNNDDDDDNNDDDDDNDDNDPPQEPISCDQQTVYVNLTLDDFGMETTWLIKTETGTVVATGGPYAKKKKGQVFKDTVCVIDGCYIFEISDSDGDGICCDYGQGSYLLQDSTGNVIGSGSQFDTLDVIDFCLPEVEDDDDEPASDCDVIDFVENTVVTYGTNQDAGTVSLLSGGEGIFLQNNAWKAIEVDYEMTPDTWVSFWFRSTMQGEVHGIGMDDNEVLSSNLTFRVYGTQGWGLGDFNNYPGDGSWRHYQIPIGQYYTLQARYLFFTADHDVGTRDGNSYFRDVVITEGQPCEPATSELPATGLMQQTDAGLLLTPNPASREITVNLPATNSEISYEVIDLTGRAVKQGTFTNGKTQLSVGDLPNGSYFFRYEGDTEKGSRRFVVAR</sequence>
<feature type="domain" description="Peptidase M12B" evidence="2">
    <location>
        <begin position="212"/>
        <end position="378"/>
    </location>
</feature>